<dbReference type="CDD" id="cd05819">
    <property type="entry name" value="NHL"/>
    <property type="match status" value="1"/>
</dbReference>
<dbReference type="SMART" id="SM00557">
    <property type="entry name" value="IG_FLMN"/>
    <property type="match status" value="1"/>
</dbReference>
<dbReference type="InterPro" id="IPR050952">
    <property type="entry name" value="TRIM-NHL_E3_ligases"/>
</dbReference>
<dbReference type="PROSITE" id="PS51125">
    <property type="entry name" value="NHL"/>
    <property type="match status" value="3"/>
</dbReference>
<dbReference type="InterPro" id="IPR011042">
    <property type="entry name" value="6-blade_b-propeller_TolB-like"/>
</dbReference>
<dbReference type="InterPro" id="IPR014756">
    <property type="entry name" value="Ig_E-set"/>
</dbReference>
<evidence type="ECO:0000256" key="5">
    <source>
        <dbReference type="PROSITE-ProRule" id="PRU00087"/>
    </source>
</evidence>
<evidence type="ECO:0000259" key="8">
    <source>
        <dbReference type="Pfam" id="PF18738"/>
    </source>
</evidence>
<dbReference type="OrthoDB" id="264520at2759"/>
<keyword evidence="2" id="KW-0677">Repeat</keyword>
<dbReference type="PANTHER" id="PTHR24104">
    <property type="entry name" value="E3 UBIQUITIN-PROTEIN LIGASE NHLRC1-RELATED"/>
    <property type="match status" value="1"/>
</dbReference>
<accession>A0A2B4RNN0</accession>
<dbReference type="STRING" id="50429.A0A2B4RNN0"/>
<dbReference type="GO" id="GO:0061630">
    <property type="term" value="F:ubiquitin protein ligase activity"/>
    <property type="evidence" value="ECO:0007669"/>
    <property type="project" value="TreeGrafter"/>
</dbReference>
<evidence type="ECO:0000256" key="4">
    <source>
        <dbReference type="ARBA" id="ARBA00022833"/>
    </source>
</evidence>
<dbReference type="InterPro" id="IPR001258">
    <property type="entry name" value="NHL_repeat"/>
</dbReference>
<evidence type="ECO:0000256" key="1">
    <source>
        <dbReference type="ARBA" id="ARBA00022723"/>
    </source>
</evidence>
<organism evidence="9 10">
    <name type="scientific">Stylophora pistillata</name>
    <name type="common">Smooth cauliflower coral</name>
    <dbReference type="NCBI Taxonomy" id="50429"/>
    <lineage>
        <taxon>Eukaryota</taxon>
        <taxon>Metazoa</taxon>
        <taxon>Cnidaria</taxon>
        <taxon>Anthozoa</taxon>
        <taxon>Hexacorallia</taxon>
        <taxon>Scleractinia</taxon>
        <taxon>Astrocoeniina</taxon>
        <taxon>Pocilloporidae</taxon>
        <taxon>Stylophora</taxon>
    </lineage>
</organism>
<dbReference type="SUPFAM" id="SSF81296">
    <property type="entry name" value="E set domains"/>
    <property type="match status" value="1"/>
</dbReference>
<proteinExistence type="predicted"/>
<dbReference type="PANTHER" id="PTHR24104:SF47">
    <property type="entry name" value="E3 UBIQUITIN-PROTEIN LIGASE NHLRC1"/>
    <property type="match status" value="1"/>
</dbReference>
<dbReference type="Pfam" id="PF17170">
    <property type="entry name" value="DUF5128"/>
    <property type="match status" value="1"/>
</dbReference>
<dbReference type="InterPro" id="IPR041249">
    <property type="entry name" value="HEPN_DZIP3"/>
</dbReference>
<dbReference type="InterPro" id="IPR001298">
    <property type="entry name" value="Filamin/ABP280_rpt"/>
</dbReference>
<evidence type="ECO:0000313" key="9">
    <source>
        <dbReference type="EMBL" id="PFX17938.1"/>
    </source>
</evidence>
<gene>
    <name evidence="9" type="primary">TRIM2</name>
    <name evidence="9" type="ORF">AWC38_SpisGene17734</name>
</gene>
<feature type="domain" description="DZIP3-like HEPN" evidence="8">
    <location>
        <begin position="42"/>
        <end position="186"/>
    </location>
</feature>
<comment type="caution">
    <text evidence="9">The sequence shown here is derived from an EMBL/GenBank/DDBJ whole genome shotgun (WGS) entry which is preliminary data.</text>
</comment>
<dbReference type="InterPro" id="IPR013783">
    <property type="entry name" value="Ig-like_fold"/>
</dbReference>
<name>A0A2B4RNN0_STYPI</name>
<dbReference type="GO" id="GO:0008270">
    <property type="term" value="F:zinc ion binding"/>
    <property type="evidence" value="ECO:0007669"/>
    <property type="project" value="UniProtKB-KW"/>
</dbReference>
<feature type="repeat" description="NHL" evidence="6">
    <location>
        <begin position="719"/>
        <end position="762"/>
    </location>
</feature>
<evidence type="ECO:0000256" key="7">
    <source>
        <dbReference type="SAM" id="Coils"/>
    </source>
</evidence>
<keyword evidence="4" id="KW-0862">Zinc</keyword>
<keyword evidence="3" id="KW-0863">Zinc-finger</keyword>
<dbReference type="GO" id="GO:0043161">
    <property type="term" value="P:proteasome-mediated ubiquitin-dependent protein catabolic process"/>
    <property type="evidence" value="ECO:0007669"/>
    <property type="project" value="TreeGrafter"/>
</dbReference>
<feature type="repeat" description="NHL" evidence="6">
    <location>
        <begin position="644"/>
        <end position="671"/>
    </location>
</feature>
<feature type="repeat" description="Filamin" evidence="5">
    <location>
        <begin position="439"/>
        <end position="530"/>
    </location>
</feature>
<dbReference type="Pfam" id="PF18738">
    <property type="entry name" value="HEPN_DZIP3"/>
    <property type="match status" value="1"/>
</dbReference>
<feature type="coiled-coil region" evidence="7">
    <location>
        <begin position="262"/>
        <end position="375"/>
    </location>
</feature>
<dbReference type="Proteomes" id="UP000225706">
    <property type="component" value="Unassembled WGS sequence"/>
</dbReference>
<evidence type="ECO:0000256" key="3">
    <source>
        <dbReference type="ARBA" id="ARBA00022771"/>
    </source>
</evidence>
<dbReference type="Gene3D" id="2.60.40.10">
    <property type="entry name" value="Immunoglobulins"/>
    <property type="match status" value="1"/>
</dbReference>
<dbReference type="SUPFAM" id="SSF101898">
    <property type="entry name" value="NHL repeat"/>
    <property type="match status" value="1"/>
</dbReference>
<dbReference type="EMBL" id="LSMT01000441">
    <property type="protein sequence ID" value="PFX17938.1"/>
    <property type="molecule type" value="Genomic_DNA"/>
</dbReference>
<dbReference type="GO" id="GO:0000209">
    <property type="term" value="P:protein polyubiquitination"/>
    <property type="evidence" value="ECO:0007669"/>
    <property type="project" value="TreeGrafter"/>
</dbReference>
<dbReference type="Gene3D" id="2.120.10.30">
    <property type="entry name" value="TolB, C-terminal domain"/>
    <property type="match status" value="1"/>
</dbReference>
<dbReference type="InterPro" id="IPR017868">
    <property type="entry name" value="Filamin/ABP280_repeat-like"/>
</dbReference>
<dbReference type="Pfam" id="PF00630">
    <property type="entry name" value="Filamin"/>
    <property type="match status" value="1"/>
</dbReference>
<dbReference type="PROSITE" id="PS50194">
    <property type="entry name" value="FILAMIN_REPEAT"/>
    <property type="match status" value="1"/>
</dbReference>
<dbReference type="AlphaFoldDB" id="A0A2B4RNN0"/>
<evidence type="ECO:0000256" key="6">
    <source>
        <dbReference type="PROSITE-ProRule" id="PRU00504"/>
    </source>
</evidence>
<keyword evidence="10" id="KW-1185">Reference proteome</keyword>
<keyword evidence="7" id="KW-0175">Coiled coil</keyword>
<evidence type="ECO:0000256" key="2">
    <source>
        <dbReference type="ARBA" id="ARBA00022737"/>
    </source>
</evidence>
<protein>
    <submittedName>
        <fullName evidence="9">Tripartite motif-containing protein 2</fullName>
    </submittedName>
</protein>
<keyword evidence="1" id="KW-0479">Metal-binding</keyword>
<reference evidence="10" key="1">
    <citation type="journal article" date="2017" name="bioRxiv">
        <title>Comparative analysis of the genomes of Stylophora pistillata and Acropora digitifera provides evidence for extensive differences between species of corals.</title>
        <authorList>
            <person name="Voolstra C.R."/>
            <person name="Li Y."/>
            <person name="Liew Y.J."/>
            <person name="Baumgarten S."/>
            <person name="Zoccola D."/>
            <person name="Flot J.-F."/>
            <person name="Tambutte S."/>
            <person name="Allemand D."/>
            <person name="Aranda M."/>
        </authorList>
    </citation>
    <scope>NUCLEOTIDE SEQUENCE [LARGE SCALE GENOMIC DNA]</scope>
</reference>
<sequence>MACTTPQTSSTKESTNYARLCHLLVDIGNQALRDQFNVIHHPGKLHEVLAKNKSVLEDLKKKKILYLAQWDKLFPSDPKSVSSETFDISLLAVLFRNICGLTQPSNGWDNLPPESDTSPAADIARVKYYRNTVYAHAERTSVDEADFNQYWSDIRDALVRLGGPKYKADIDNLKTKCMDPEVEDHYKKLLSQWMKDEENVKDQLNEIGSEVKNVVKRLDDLSKREKPVEPPPLDHYCKDCKVCISSKEMQSKHTDHIIENKRQAAKKQKPMIKEALRKMEEKIRDCKSNIEEEEEQLKRCQRDIGTTRETVKKTVEPLIHTLQDHKKDMENSLKYIEEEAERVSKKRRQLLSEYHERLKSKAEELQATLNGNNDDDILETCENVNEYYKDLCDYEKSHHYEPAPNVRYEKNEEEIQRIKHATLGRVVTGNDSTTFYSMAEGQGLQEAEVRRESYLEILTQSLDKKQVYNADDKITVKIQTPLGEDLSTNIENSENGSYTVSYTPNCDGQHEVSIAVNGKPLPDSPWRVHVTPHQYKIMSQSAFGSAGKAKGEFDGPCDIAINEQTGEVAVADGKNNRVQLFSPDGEYTKEISKSGCGRKELNSPTSVGFTKSGDIVIIASAEIYLFHKNDDSLTKVSQKHAKDPRFLSVSGDGNLIVCDWSDNKVHVLSPDGTKPVIMPFKDLQVNDPPWFAVNHQEMFFVCYGLNHVVKVFNKDGVFKYSIGGMGSGDGQMSYPTGITIDKFHNLIVCDPSNHRLLVFTLDGKFVNSVDGPDCPGTVAASSTGQLFVTDFTQNCIHVLQ</sequence>
<dbReference type="Gene3D" id="2.40.10.500">
    <property type="match status" value="1"/>
</dbReference>
<feature type="repeat" description="NHL" evidence="6">
    <location>
        <begin position="540"/>
        <end position="584"/>
    </location>
</feature>
<evidence type="ECO:0000313" key="10">
    <source>
        <dbReference type="Proteomes" id="UP000225706"/>
    </source>
</evidence>